<protein>
    <submittedName>
        <fullName evidence="3">MCE family protein</fullName>
    </submittedName>
</protein>
<dbReference type="InterPro" id="IPR052336">
    <property type="entry name" value="MlaD_Phospholipid_Transporter"/>
</dbReference>
<dbReference type="OrthoDB" id="9806984at2"/>
<dbReference type="PANTHER" id="PTHR33371">
    <property type="entry name" value="INTERMEMBRANE PHOSPHOLIPID TRANSPORT SYSTEM BINDING PROTEIN MLAD-RELATED"/>
    <property type="match status" value="1"/>
</dbReference>
<proteinExistence type="predicted"/>
<reference evidence="3 4" key="1">
    <citation type="submission" date="2018-09" db="EMBL/GenBank/DDBJ databases">
        <authorList>
            <person name="Wang Z."/>
        </authorList>
    </citation>
    <scope>NUCLEOTIDE SEQUENCE [LARGE SCALE GENOMIC DNA]</scope>
    <source>
        <strain evidence="3 4">ALS 81</strain>
    </source>
</reference>
<gene>
    <name evidence="3" type="ORF">DBZ36_12755</name>
</gene>
<dbReference type="RefSeq" id="WP_120355324.1">
    <property type="nucleotide sequence ID" value="NZ_RAQO01000006.1"/>
</dbReference>
<feature type="domain" description="Mce/MlaD" evidence="2">
    <location>
        <begin position="47"/>
        <end position="134"/>
    </location>
</feature>
<dbReference type="InterPro" id="IPR003399">
    <property type="entry name" value="Mce/MlaD"/>
</dbReference>
<dbReference type="PANTHER" id="PTHR33371:SF4">
    <property type="entry name" value="INTERMEMBRANE PHOSPHOLIPID TRANSPORT SYSTEM BINDING PROTEIN MLAD"/>
    <property type="match status" value="1"/>
</dbReference>
<evidence type="ECO:0000256" key="1">
    <source>
        <dbReference type="SAM" id="Phobius"/>
    </source>
</evidence>
<dbReference type="AlphaFoldDB" id="A0A420EBN4"/>
<sequence>MSDQKQARAIGIFTLIALVIMVFGVSLFGSSSFFKNELSFEMIFPGDVKGLSVGAPVTFRGVKVGDVERIEFHNSPNTENQQLNILVIAKFSENNNGFPKIDGLSEFIRQQIELGMAAKLVSGSLVTGTLQIQLEYYNGNRGVTHQSLSGNLVVPTVPSDLQQLTEVLTNFADQFKDLPIGEILENVKDLSASINALTSNEDIGLTLRDLAISAASLRSFLSNIEARSDSMLQKADNLLDNSNQMTSSISQTSDQYRMLAQSGQSSLKELDVLLQSANGAMQELEKQVKPNSNLSVSVIKTMGSVERAANQVRQLSQSLERNPEAIIGGRQR</sequence>
<evidence type="ECO:0000313" key="4">
    <source>
        <dbReference type="Proteomes" id="UP000286482"/>
    </source>
</evidence>
<dbReference type="Pfam" id="PF02470">
    <property type="entry name" value="MlaD"/>
    <property type="match status" value="1"/>
</dbReference>
<feature type="transmembrane region" description="Helical" evidence="1">
    <location>
        <begin position="12"/>
        <end position="34"/>
    </location>
</feature>
<dbReference type="EMBL" id="RAQO01000006">
    <property type="protein sequence ID" value="RKF18099.1"/>
    <property type="molecule type" value="Genomic_DNA"/>
</dbReference>
<evidence type="ECO:0000313" key="3">
    <source>
        <dbReference type="EMBL" id="RKF18099.1"/>
    </source>
</evidence>
<keyword evidence="1" id="KW-0472">Membrane</keyword>
<dbReference type="Gene3D" id="1.10.287.950">
    <property type="entry name" value="Methyl-accepting chemotaxis protein"/>
    <property type="match status" value="1"/>
</dbReference>
<name>A0A420EBN4_9ALTE</name>
<keyword evidence="1" id="KW-1133">Transmembrane helix</keyword>
<keyword evidence="1" id="KW-0812">Transmembrane</keyword>
<dbReference type="Proteomes" id="UP000286482">
    <property type="component" value="Unassembled WGS sequence"/>
</dbReference>
<evidence type="ECO:0000259" key="2">
    <source>
        <dbReference type="Pfam" id="PF02470"/>
    </source>
</evidence>
<comment type="caution">
    <text evidence="3">The sequence shown here is derived from an EMBL/GenBank/DDBJ whole genome shotgun (WGS) entry which is preliminary data.</text>
</comment>
<accession>A0A420EBN4</accession>
<keyword evidence="4" id="KW-1185">Reference proteome</keyword>
<organism evidence="3 4">
    <name type="scientific">Alginatibacterium sediminis</name>
    <dbReference type="NCBI Taxonomy" id="2164068"/>
    <lineage>
        <taxon>Bacteria</taxon>
        <taxon>Pseudomonadati</taxon>
        <taxon>Pseudomonadota</taxon>
        <taxon>Gammaproteobacteria</taxon>
        <taxon>Alteromonadales</taxon>
        <taxon>Alteromonadaceae</taxon>
        <taxon>Alginatibacterium</taxon>
    </lineage>
</organism>